<protein>
    <submittedName>
        <fullName evidence="1">Uncharacterized protein</fullName>
    </submittedName>
</protein>
<accession>A0A2K3JKS7</accession>
<dbReference type="AlphaFoldDB" id="A0A2K3JKS7"/>
<dbReference type="Proteomes" id="UP000236291">
    <property type="component" value="Unassembled WGS sequence"/>
</dbReference>
<organism evidence="1 2">
    <name type="scientific">Trifolium pratense</name>
    <name type="common">Red clover</name>
    <dbReference type="NCBI Taxonomy" id="57577"/>
    <lineage>
        <taxon>Eukaryota</taxon>
        <taxon>Viridiplantae</taxon>
        <taxon>Streptophyta</taxon>
        <taxon>Embryophyta</taxon>
        <taxon>Tracheophyta</taxon>
        <taxon>Spermatophyta</taxon>
        <taxon>Magnoliopsida</taxon>
        <taxon>eudicotyledons</taxon>
        <taxon>Gunneridae</taxon>
        <taxon>Pentapetalae</taxon>
        <taxon>rosids</taxon>
        <taxon>fabids</taxon>
        <taxon>Fabales</taxon>
        <taxon>Fabaceae</taxon>
        <taxon>Papilionoideae</taxon>
        <taxon>50 kb inversion clade</taxon>
        <taxon>NPAAA clade</taxon>
        <taxon>Hologalegina</taxon>
        <taxon>IRL clade</taxon>
        <taxon>Trifolieae</taxon>
        <taxon>Trifolium</taxon>
    </lineage>
</organism>
<evidence type="ECO:0000313" key="1">
    <source>
        <dbReference type="EMBL" id="PNX54639.1"/>
    </source>
</evidence>
<proteinExistence type="predicted"/>
<gene>
    <name evidence="1" type="ORF">L195_g048260</name>
</gene>
<comment type="caution">
    <text evidence="1">The sequence shown here is derived from an EMBL/GenBank/DDBJ whole genome shotgun (WGS) entry which is preliminary data.</text>
</comment>
<reference evidence="1 2" key="1">
    <citation type="journal article" date="2014" name="Am. J. Bot.">
        <title>Genome assembly and annotation for red clover (Trifolium pratense; Fabaceae).</title>
        <authorList>
            <person name="Istvanek J."/>
            <person name="Jaros M."/>
            <person name="Krenek A."/>
            <person name="Repkova J."/>
        </authorList>
    </citation>
    <scope>NUCLEOTIDE SEQUENCE [LARGE SCALE GENOMIC DNA]</scope>
    <source>
        <strain evidence="2">cv. Tatra</strain>
        <tissue evidence="1">Young leaves</tissue>
    </source>
</reference>
<reference evidence="1 2" key="2">
    <citation type="journal article" date="2017" name="Front. Plant Sci.">
        <title>Gene Classification and Mining of Molecular Markers Useful in Red Clover (Trifolium pratense) Breeding.</title>
        <authorList>
            <person name="Istvanek J."/>
            <person name="Dluhosova J."/>
            <person name="Dluhos P."/>
            <person name="Patkova L."/>
            <person name="Nedelnik J."/>
            <person name="Repkova J."/>
        </authorList>
    </citation>
    <scope>NUCLEOTIDE SEQUENCE [LARGE SCALE GENOMIC DNA]</scope>
    <source>
        <strain evidence="2">cv. Tatra</strain>
        <tissue evidence="1">Young leaves</tissue>
    </source>
</reference>
<sequence length="61" mass="6984">MLAVNLQFTPFTSFVTFELWFHCCREVSVMLVVMLCVWCKVFGAGTLSEATDSIIKMLIYI</sequence>
<evidence type="ECO:0000313" key="2">
    <source>
        <dbReference type="Proteomes" id="UP000236291"/>
    </source>
</evidence>
<name>A0A2K3JKS7_TRIPR</name>
<dbReference type="EMBL" id="ASHM01068683">
    <property type="protein sequence ID" value="PNX54639.1"/>
    <property type="molecule type" value="Genomic_DNA"/>
</dbReference>